<comment type="caution">
    <text evidence="3">The sequence shown here is derived from an EMBL/GenBank/DDBJ whole genome shotgun (WGS) entry which is preliminary data.</text>
</comment>
<dbReference type="Pfam" id="PF13439">
    <property type="entry name" value="Glyco_transf_4"/>
    <property type="match status" value="1"/>
</dbReference>
<name>A0A2M7E878_9BACT</name>
<evidence type="ECO:0008006" key="5">
    <source>
        <dbReference type="Google" id="ProtNLM"/>
    </source>
</evidence>
<protein>
    <recommendedName>
        <fullName evidence="5">Glycosyltransferase</fullName>
    </recommendedName>
</protein>
<dbReference type="EMBL" id="PETL01000229">
    <property type="protein sequence ID" value="PIV63929.1"/>
    <property type="molecule type" value="Genomic_DNA"/>
</dbReference>
<accession>A0A2M7E878</accession>
<dbReference type="Gene3D" id="3.40.50.2000">
    <property type="entry name" value="Glycogen Phosphorylase B"/>
    <property type="match status" value="2"/>
</dbReference>
<dbReference type="Pfam" id="PF00534">
    <property type="entry name" value="Glycos_transf_1"/>
    <property type="match status" value="1"/>
</dbReference>
<dbReference type="SUPFAM" id="SSF53756">
    <property type="entry name" value="UDP-Glycosyltransferase/glycogen phosphorylase"/>
    <property type="match status" value="1"/>
</dbReference>
<evidence type="ECO:0000259" key="2">
    <source>
        <dbReference type="Pfam" id="PF13439"/>
    </source>
</evidence>
<dbReference type="InterPro" id="IPR028098">
    <property type="entry name" value="Glyco_trans_4-like_N"/>
</dbReference>
<evidence type="ECO:0000313" key="3">
    <source>
        <dbReference type="EMBL" id="PIV63929.1"/>
    </source>
</evidence>
<dbReference type="Proteomes" id="UP000228886">
    <property type="component" value="Unassembled WGS sequence"/>
</dbReference>
<proteinExistence type="predicted"/>
<dbReference type="CDD" id="cd03801">
    <property type="entry name" value="GT4_PimA-like"/>
    <property type="match status" value="1"/>
</dbReference>
<feature type="domain" description="Glycosyltransferase subfamily 4-like N-terminal" evidence="2">
    <location>
        <begin position="15"/>
        <end position="170"/>
    </location>
</feature>
<reference evidence="4" key="1">
    <citation type="submission" date="2017-09" db="EMBL/GenBank/DDBJ databases">
        <title>Depth-based differentiation of microbial function through sediment-hosted aquifers and enrichment of novel symbionts in the deep terrestrial subsurface.</title>
        <authorList>
            <person name="Probst A.J."/>
            <person name="Ladd B."/>
            <person name="Jarett J.K."/>
            <person name="Geller-Mcgrath D.E."/>
            <person name="Sieber C.M.K."/>
            <person name="Emerson J.B."/>
            <person name="Anantharaman K."/>
            <person name="Thomas B.C."/>
            <person name="Malmstrom R."/>
            <person name="Stieglmeier M."/>
            <person name="Klingl A."/>
            <person name="Woyke T."/>
            <person name="Ryan C.M."/>
            <person name="Banfield J.F."/>
        </authorList>
    </citation>
    <scope>NUCLEOTIDE SEQUENCE [LARGE SCALE GENOMIC DNA]</scope>
</reference>
<evidence type="ECO:0000259" key="1">
    <source>
        <dbReference type="Pfam" id="PF00534"/>
    </source>
</evidence>
<dbReference type="InterPro" id="IPR001296">
    <property type="entry name" value="Glyco_trans_1"/>
</dbReference>
<dbReference type="PANTHER" id="PTHR12526:SF630">
    <property type="entry name" value="GLYCOSYLTRANSFERASE"/>
    <property type="match status" value="1"/>
</dbReference>
<dbReference type="AlphaFoldDB" id="A0A2M7E878"/>
<evidence type="ECO:0000313" key="4">
    <source>
        <dbReference type="Proteomes" id="UP000228886"/>
    </source>
</evidence>
<feature type="domain" description="Glycosyl transferase family 1" evidence="1">
    <location>
        <begin position="177"/>
        <end position="335"/>
    </location>
</feature>
<dbReference type="GO" id="GO:0016757">
    <property type="term" value="F:glycosyltransferase activity"/>
    <property type="evidence" value="ECO:0007669"/>
    <property type="project" value="InterPro"/>
</dbReference>
<sequence length="366" mass="41126">MKKIKVIHLIEDLKIGGAERVVANIAEGLDKERYQISIWCLAGGGEIADELKAKGIDLKILGIGNYHNPLNILKLILLLKKERFNIVHMHGYFATTIGRIAARISGIPILVTHLHTTHYNLKLRNIIVDKILNLFTQKIICVSEAVKKSFIDTEDGAKGKFIVIYNGIDKKKYTLHQLDDRREIITTVSSLYPHKGHTHLLKAMKEVLTSFPRVRFWIVGEGPLKEKLKKEAINLEISSQVSFLGKRKDIPEILSQSVLFVLPSLREGLPLTILEAIAVGLPVIATEVGGIPEAVIDKETGFLVPPENAEALAEAIINLLKNPKMMEEMGQKGRKIFEEKFTTQIMIGKLENLYQKLIGNYDEDKF</sequence>
<dbReference type="PANTHER" id="PTHR12526">
    <property type="entry name" value="GLYCOSYLTRANSFERASE"/>
    <property type="match status" value="1"/>
</dbReference>
<organism evidence="3 4">
    <name type="scientific">bacterium (Candidatus Ratteibacteria) CG01_land_8_20_14_3_00_40_19</name>
    <dbReference type="NCBI Taxonomy" id="2014290"/>
    <lineage>
        <taxon>Bacteria</taxon>
        <taxon>Candidatus Ratteibacteria</taxon>
    </lineage>
</organism>
<gene>
    <name evidence="3" type="ORF">COS11_04840</name>
</gene>